<name>A0ABU1IHM3_9BACL</name>
<reference evidence="1 2" key="1">
    <citation type="submission" date="2023-07" db="EMBL/GenBank/DDBJ databases">
        <title>Genomic Encyclopedia of Type Strains, Phase IV (KMG-IV): sequencing the most valuable type-strain genomes for metagenomic binning, comparative biology and taxonomic classification.</title>
        <authorList>
            <person name="Goeker M."/>
        </authorList>
    </citation>
    <scope>NUCLEOTIDE SEQUENCE [LARGE SCALE GENOMIC DNA]</scope>
    <source>
        <strain evidence="1 2">DSM 45903</strain>
    </source>
</reference>
<gene>
    <name evidence="1" type="ORF">JOE21_000258</name>
</gene>
<dbReference type="EMBL" id="JAVDQG010000001">
    <property type="protein sequence ID" value="MDR6224270.1"/>
    <property type="molecule type" value="Genomic_DNA"/>
</dbReference>
<organism evidence="1 2">
    <name type="scientific">Desmospora profundinema</name>
    <dbReference type="NCBI Taxonomy" id="1571184"/>
    <lineage>
        <taxon>Bacteria</taxon>
        <taxon>Bacillati</taxon>
        <taxon>Bacillota</taxon>
        <taxon>Bacilli</taxon>
        <taxon>Bacillales</taxon>
        <taxon>Thermoactinomycetaceae</taxon>
        <taxon>Desmospora</taxon>
    </lineage>
</organism>
<accession>A0ABU1IHM3</accession>
<protein>
    <submittedName>
        <fullName evidence="1">Uncharacterized protein</fullName>
    </submittedName>
</protein>
<sequence length="47" mass="5383">MFNEWVTIPTIKTPRLILRQMNQQDAKAYGSGFTSVRFIGTNTYSVT</sequence>
<dbReference type="Proteomes" id="UP001185012">
    <property type="component" value="Unassembled WGS sequence"/>
</dbReference>
<comment type="caution">
    <text evidence="1">The sequence shown here is derived from an EMBL/GenBank/DDBJ whole genome shotgun (WGS) entry which is preliminary data.</text>
</comment>
<proteinExistence type="predicted"/>
<keyword evidence="2" id="KW-1185">Reference proteome</keyword>
<dbReference type="RefSeq" id="WP_309861356.1">
    <property type="nucleotide sequence ID" value="NZ_JAVDQG010000001.1"/>
</dbReference>
<evidence type="ECO:0000313" key="2">
    <source>
        <dbReference type="Proteomes" id="UP001185012"/>
    </source>
</evidence>
<evidence type="ECO:0000313" key="1">
    <source>
        <dbReference type="EMBL" id="MDR6224270.1"/>
    </source>
</evidence>